<dbReference type="Pfam" id="PF18890">
    <property type="entry name" value="FANCL_d2"/>
    <property type="match status" value="1"/>
</dbReference>
<organism evidence="6 7">
    <name type="scientific">Pavo cristatus</name>
    <name type="common">Indian peafowl</name>
    <name type="synonym">Blue peafowl</name>
    <dbReference type="NCBI Taxonomy" id="9049"/>
    <lineage>
        <taxon>Eukaryota</taxon>
        <taxon>Metazoa</taxon>
        <taxon>Chordata</taxon>
        <taxon>Craniata</taxon>
        <taxon>Vertebrata</taxon>
        <taxon>Euteleostomi</taxon>
        <taxon>Archelosauria</taxon>
        <taxon>Archosauria</taxon>
        <taxon>Dinosauria</taxon>
        <taxon>Saurischia</taxon>
        <taxon>Theropoda</taxon>
        <taxon>Coelurosauria</taxon>
        <taxon>Aves</taxon>
        <taxon>Neognathae</taxon>
        <taxon>Galloanserae</taxon>
        <taxon>Galliformes</taxon>
        <taxon>Phasianidae</taxon>
        <taxon>Phasianinae</taxon>
        <taxon>Pavo</taxon>
    </lineage>
</organism>
<dbReference type="PANTHER" id="PTHR13206:SF0">
    <property type="entry name" value="E3 UBIQUITIN-PROTEIN LIGASE FANCL"/>
    <property type="match status" value="1"/>
</dbReference>
<dbReference type="GO" id="GO:0043240">
    <property type="term" value="C:Fanconi anaemia nuclear complex"/>
    <property type="evidence" value="ECO:0007669"/>
    <property type="project" value="InterPro"/>
</dbReference>
<dbReference type="GO" id="GO:0061630">
    <property type="term" value="F:ubiquitin protein ligase activity"/>
    <property type="evidence" value="ECO:0007669"/>
    <property type="project" value="TreeGrafter"/>
</dbReference>
<name>A0A8C9LD61_PAVCR</name>
<dbReference type="InterPro" id="IPR044037">
    <property type="entry name" value="FANCL_d3"/>
</dbReference>
<dbReference type="CDD" id="cd16490">
    <property type="entry name" value="RING-CH-C4HC3_FANCL"/>
    <property type="match status" value="1"/>
</dbReference>
<dbReference type="Pfam" id="PF18891">
    <property type="entry name" value="FANCL_d3"/>
    <property type="match status" value="1"/>
</dbReference>
<proteinExistence type="predicted"/>
<protein>
    <recommendedName>
        <fullName evidence="5">RING-type domain-containing protein</fullName>
    </recommendedName>
</protein>
<dbReference type="InterPro" id="IPR013083">
    <property type="entry name" value="Znf_RING/FYVE/PHD"/>
</dbReference>
<sequence>IIDSKREVAYVDAGLTTIKLKAEDSCGRQHLITLKLNAKYPTEPPDCAVDFPVQFAISWMPQDSLVDIHNQFLAALESLKEFWDTMDDIDGKTWVLEPENPARCATSRRIAIGTTRLEGMSSRSELGMLFSPLVNSLNKCLNSRAGVWHSELSVYVGMCFQDFTKDCGICYAYRLNGTTPDQVCDEPRCGQPFHQACLYEWLQGLPSSRQSFNVIFGECPYCNKVRQYGGNGSWDEAVRLLC</sequence>
<feature type="domain" description="RING-type" evidence="5">
    <location>
        <begin position="167"/>
        <end position="223"/>
    </location>
</feature>
<dbReference type="AlphaFoldDB" id="A0A8C9LD61"/>
<evidence type="ECO:0000256" key="2">
    <source>
        <dbReference type="ARBA" id="ARBA00022771"/>
    </source>
</evidence>
<accession>A0A8C9LD61</accession>
<dbReference type="Gene3D" id="3.10.110.10">
    <property type="entry name" value="Ubiquitin Conjugating Enzyme"/>
    <property type="match status" value="1"/>
</dbReference>
<dbReference type="Ensembl" id="ENSPSTT00000020665.1">
    <property type="protein sequence ID" value="ENSPSTP00000019714.1"/>
    <property type="gene ID" value="ENSPSTG00000014247.1"/>
</dbReference>
<evidence type="ECO:0000256" key="1">
    <source>
        <dbReference type="ARBA" id="ARBA00022723"/>
    </source>
</evidence>
<dbReference type="Proteomes" id="UP000694428">
    <property type="component" value="Unplaced"/>
</dbReference>
<evidence type="ECO:0000313" key="7">
    <source>
        <dbReference type="Proteomes" id="UP000694428"/>
    </source>
</evidence>
<dbReference type="InterPro" id="IPR043898">
    <property type="entry name" value="FANCL_d2"/>
</dbReference>
<evidence type="ECO:0000256" key="4">
    <source>
        <dbReference type="PROSITE-ProRule" id="PRU00175"/>
    </source>
</evidence>
<dbReference type="GO" id="GO:0008270">
    <property type="term" value="F:zinc ion binding"/>
    <property type="evidence" value="ECO:0007669"/>
    <property type="project" value="UniProtKB-KW"/>
</dbReference>
<keyword evidence="2 4" id="KW-0863">Zinc-finger</keyword>
<dbReference type="GO" id="GO:0006513">
    <property type="term" value="P:protein monoubiquitination"/>
    <property type="evidence" value="ECO:0007669"/>
    <property type="project" value="TreeGrafter"/>
</dbReference>
<keyword evidence="3" id="KW-0862">Zinc</keyword>
<keyword evidence="1" id="KW-0479">Metal-binding</keyword>
<evidence type="ECO:0000256" key="3">
    <source>
        <dbReference type="ARBA" id="ARBA00022833"/>
    </source>
</evidence>
<dbReference type="Pfam" id="PF11793">
    <property type="entry name" value="FANCL_C"/>
    <property type="match status" value="1"/>
</dbReference>
<dbReference type="CDD" id="cd23831">
    <property type="entry name" value="DRWD-N_FANCL"/>
    <property type="match status" value="1"/>
</dbReference>
<dbReference type="Gene3D" id="3.30.40.10">
    <property type="entry name" value="Zinc/RING finger domain, C3HC4 (zinc finger)"/>
    <property type="match status" value="1"/>
</dbReference>
<dbReference type="Gene3D" id="3.10.110.20">
    <property type="entry name" value="RWD domain-like"/>
    <property type="match status" value="1"/>
</dbReference>
<keyword evidence="7" id="KW-1185">Reference proteome</keyword>
<dbReference type="InterPro" id="IPR001841">
    <property type="entry name" value="Znf_RING"/>
</dbReference>
<dbReference type="FunFam" id="3.10.110.10:FF:000081">
    <property type="entry name" value="E3 ubiquitin-protein ligase FANCL"/>
    <property type="match status" value="1"/>
</dbReference>
<dbReference type="InterPro" id="IPR026850">
    <property type="entry name" value="FANCL_C"/>
</dbReference>
<dbReference type="PROSITE" id="PS50089">
    <property type="entry name" value="ZF_RING_2"/>
    <property type="match status" value="1"/>
</dbReference>
<dbReference type="SUPFAM" id="SSF57850">
    <property type="entry name" value="RING/U-box"/>
    <property type="match status" value="1"/>
</dbReference>
<reference evidence="6" key="1">
    <citation type="submission" date="2025-08" db="UniProtKB">
        <authorList>
            <consortium name="Ensembl"/>
        </authorList>
    </citation>
    <scope>IDENTIFICATION</scope>
</reference>
<dbReference type="InterPro" id="IPR026848">
    <property type="entry name" value="Fancl"/>
</dbReference>
<evidence type="ECO:0000259" key="5">
    <source>
        <dbReference type="PROSITE" id="PS50089"/>
    </source>
</evidence>
<evidence type="ECO:0000313" key="6">
    <source>
        <dbReference type="Ensembl" id="ENSPSTP00000019714.1"/>
    </source>
</evidence>
<dbReference type="InterPro" id="IPR043003">
    <property type="entry name" value="FANCL_d3_sf"/>
</dbReference>
<dbReference type="SMART" id="SM01197">
    <property type="entry name" value="FANCL_C"/>
    <property type="match status" value="1"/>
</dbReference>
<dbReference type="PANTHER" id="PTHR13206">
    <property type="entry name" value="UBIQUITIN LIGASE PROTEIN PHF9 FANCONI ANEMIA GROUP L PROTEIN"/>
    <property type="match status" value="1"/>
</dbReference>
<dbReference type="InterPro" id="IPR016135">
    <property type="entry name" value="UBQ-conjugating_enzyme/RWD"/>
</dbReference>
<reference evidence="6" key="2">
    <citation type="submission" date="2025-09" db="UniProtKB">
        <authorList>
            <consortium name="Ensembl"/>
        </authorList>
    </citation>
    <scope>IDENTIFICATION</scope>
</reference>
<dbReference type="GO" id="GO:0036297">
    <property type="term" value="P:interstrand cross-link repair"/>
    <property type="evidence" value="ECO:0007669"/>
    <property type="project" value="InterPro"/>
</dbReference>